<reference evidence="1" key="2">
    <citation type="submission" date="2023-06" db="EMBL/GenBank/DDBJ databases">
        <title>Long-read-based genome assembly of the green algal bacterivore Cymbomonas tetramitiformis.</title>
        <authorList>
            <person name="Gyaltshen Y."/>
            <person name="Rozenberg A."/>
            <person name="Paasch A."/>
            <person name="Burns J.A."/>
            <person name="Warring S."/>
            <person name="Larson R."/>
            <person name="Maurer-Alcala X."/>
            <person name="Dacks J."/>
            <person name="Kim E."/>
        </authorList>
    </citation>
    <scope>NUCLEOTIDE SEQUENCE</scope>
    <source>
        <strain evidence="1">PLY_AMNH</strain>
    </source>
</reference>
<gene>
    <name evidence="2" type="ORF">CYMTET_13998</name>
    <name evidence="1" type="ORF">CYMTET_43764</name>
</gene>
<dbReference type="Proteomes" id="UP001190700">
    <property type="component" value="Unassembled WGS sequence"/>
</dbReference>
<evidence type="ECO:0000313" key="3">
    <source>
        <dbReference type="Proteomes" id="UP001190700"/>
    </source>
</evidence>
<dbReference type="EMBL" id="LGRX02005665">
    <property type="protein sequence ID" value="KAK3278034.1"/>
    <property type="molecule type" value="Genomic_DNA"/>
</dbReference>
<evidence type="ECO:0000313" key="1">
    <source>
        <dbReference type="EMBL" id="KAK3246710.1"/>
    </source>
</evidence>
<reference evidence="1 3" key="1">
    <citation type="journal article" date="2015" name="Genome Biol. Evol.">
        <title>Comparative Genomics of a Bacterivorous Green Alga Reveals Evolutionary Causalities and Consequences of Phago-Mixotrophic Mode of Nutrition.</title>
        <authorList>
            <person name="Burns J.A."/>
            <person name="Paasch A."/>
            <person name="Narechania A."/>
            <person name="Kim E."/>
        </authorList>
    </citation>
    <scope>NUCLEOTIDE SEQUENCE [LARGE SCALE GENOMIC DNA]</scope>
    <source>
        <strain evidence="1">PLY_AMNH</strain>
    </source>
</reference>
<accession>A0AAE0C379</accession>
<sequence length="299" mass="34343">MLCIVKGVLKAIFLSNPPVSDGHSGVNIAKNLLGGIKPFNISNEMFQQQFTGHSYDGQYFSLNVPEELCILVGSSVEWTLPGWGGAHRLELVLGDTRKDKEGSVPLPTVAWYGNIPTIVSSQLAKVSYGKGYEEIRKIAAELQERLYNPARFCDTRFAQAERKVYLNFLRDWHIFQVRLQRRCEEFPGDGETKDLLKQLKEFEFVGLLMGLTDLLEHTQFLSLQLQTVNKLPWEQRQHMLEFETLFKFLLEELRATAHGAQRFPLHNMPYFADKLEEFKKGEFAGTGVRWFCTFSKLAW</sequence>
<protein>
    <submittedName>
        <fullName evidence="1">Uncharacterized protein</fullName>
    </submittedName>
</protein>
<name>A0AAE0C379_9CHLO</name>
<dbReference type="AlphaFoldDB" id="A0AAE0C379"/>
<dbReference type="EMBL" id="LGRX02029543">
    <property type="protein sequence ID" value="KAK3246710.1"/>
    <property type="molecule type" value="Genomic_DNA"/>
</dbReference>
<proteinExistence type="predicted"/>
<comment type="caution">
    <text evidence="1">The sequence shown here is derived from an EMBL/GenBank/DDBJ whole genome shotgun (WGS) entry which is preliminary data.</text>
</comment>
<keyword evidence="3" id="KW-1185">Reference proteome</keyword>
<evidence type="ECO:0000313" key="2">
    <source>
        <dbReference type="EMBL" id="KAK3278034.1"/>
    </source>
</evidence>
<organism evidence="1 3">
    <name type="scientific">Cymbomonas tetramitiformis</name>
    <dbReference type="NCBI Taxonomy" id="36881"/>
    <lineage>
        <taxon>Eukaryota</taxon>
        <taxon>Viridiplantae</taxon>
        <taxon>Chlorophyta</taxon>
        <taxon>Pyramimonadophyceae</taxon>
        <taxon>Pyramimonadales</taxon>
        <taxon>Pyramimonadaceae</taxon>
        <taxon>Cymbomonas</taxon>
    </lineage>
</organism>